<organism evidence="6">
    <name type="scientific">Caenorhabditis brenneri</name>
    <name type="common">Nematode worm</name>
    <dbReference type="NCBI Taxonomy" id="135651"/>
    <lineage>
        <taxon>Eukaryota</taxon>
        <taxon>Metazoa</taxon>
        <taxon>Ecdysozoa</taxon>
        <taxon>Nematoda</taxon>
        <taxon>Chromadorea</taxon>
        <taxon>Rhabditida</taxon>
        <taxon>Rhabditina</taxon>
        <taxon>Rhabditomorpha</taxon>
        <taxon>Rhabditoidea</taxon>
        <taxon>Rhabditidae</taxon>
        <taxon>Peloderinae</taxon>
        <taxon>Caenorhabditis</taxon>
    </lineage>
</organism>
<evidence type="ECO:0000313" key="6">
    <source>
        <dbReference type="Proteomes" id="UP000008068"/>
    </source>
</evidence>
<dbReference type="GO" id="GO:0003677">
    <property type="term" value="F:DNA binding"/>
    <property type="evidence" value="ECO:0007669"/>
    <property type="project" value="UniProtKB-KW"/>
</dbReference>
<dbReference type="InParanoid" id="G0MZ88"/>
<evidence type="ECO:0000256" key="4">
    <source>
        <dbReference type="ARBA" id="ARBA00023163"/>
    </source>
</evidence>
<sequence>MSNQTDSTTVFETFLLYMEGFFIHRCGESVKQEEHDHLEASVELLRQQEKILEMMLRDCQAVLGLHFDDPIARTYNYVRKEDIRNTADPNTKSIIIKSESDSSSNFEVQVTDPSTSGSHDMIVKNKKGVKSHALLFSNEPPINVNIKKEIEDGEEVEDLSDYEADLEEARKDWNLDSHDLHNHR</sequence>
<dbReference type="OrthoDB" id="1743261at2759"/>
<keyword evidence="3" id="KW-0238">DNA-binding</keyword>
<dbReference type="Gene3D" id="6.10.250.540">
    <property type="match status" value="1"/>
</dbReference>
<reference evidence="6" key="1">
    <citation type="submission" date="2011-07" db="EMBL/GenBank/DDBJ databases">
        <authorList>
            <consortium name="Caenorhabditis brenneri Sequencing and Analysis Consortium"/>
            <person name="Wilson R.K."/>
        </authorList>
    </citation>
    <scope>NUCLEOTIDE SEQUENCE [LARGE SCALE GENOMIC DNA]</scope>
    <source>
        <strain evidence="6">PB2801</strain>
    </source>
</reference>
<name>G0MZ88_CAEBE</name>
<evidence type="ECO:0000256" key="2">
    <source>
        <dbReference type="ARBA" id="ARBA00023015"/>
    </source>
</evidence>
<dbReference type="STRING" id="135651.G0MZ88"/>
<dbReference type="AlphaFoldDB" id="G0MZ88"/>
<evidence type="ECO:0000313" key="5">
    <source>
        <dbReference type="EMBL" id="EGT48273.1"/>
    </source>
</evidence>
<keyword evidence="6" id="KW-1185">Reference proteome</keyword>
<keyword evidence="4" id="KW-0804">Transcription</keyword>
<dbReference type="SUPFAM" id="SSF144074">
    <property type="entry name" value="E2F-DP heterodimerization region"/>
    <property type="match status" value="1"/>
</dbReference>
<keyword evidence="2" id="KW-0805">Transcription regulation</keyword>
<dbReference type="InterPro" id="IPR037241">
    <property type="entry name" value="E2F-DP_heterodim"/>
</dbReference>
<protein>
    <submittedName>
        <fullName evidence="5">Uncharacterized protein</fullName>
    </submittedName>
</protein>
<dbReference type="eggNOG" id="KOG2577">
    <property type="taxonomic scope" value="Eukaryota"/>
</dbReference>
<dbReference type="EMBL" id="GL379822">
    <property type="protein sequence ID" value="EGT48273.1"/>
    <property type="molecule type" value="Genomic_DNA"/>
</dbReference>
<gene>
    <name evidence="5" type="ORF">CAEBREN_29183</name>
</gene>
<evidence type="ECO:0000256" key="3">
    <source>
        <dbReference type="ARBA" id="ARBA00023125"/>
    </source>
</evidence>
<proteinExistence type="inferred from homology"/>
<dbReference type="Proteomes" id="UP000008068">
    <property type="component" value="Unassembled WGS sequence"/>
</dbReference>
<evidence type="ECO:0000256" key="1">
    <source>
        <dbReference type="ARBA" id="ARBA00010940"/>
    </source>
</evidence>
<accession>G0MZ88</accession>
<comment type="similarity">
    <text evidence="1">Belongs to the E2F/DP family.</text>
</comment>
<dbReference type="HOGENOM" id="CLU_1469481_0_0_1"/>